<evidence type="ECO:0000313" key="2">
    <source>
        <dbReference type="EMBL" id="SKA71705.1"/>
    </source>
</evidence>
<dbReference type="STRING" id="39495.SAMN02745111_02245"/>
<evidence type="ECO:0000313" key="3">
    <source>
        <dbReference type="Proteomes" id="UP000190814"/>
    </source>
</evidence>
<keyword evidence="3" id="KW-1185">Reference proteome</keyword>
<gene>
    <name evidence="2" type="ORF">SAMN02745111_02245</name>
</gene>
<sequence length="200" mass="22827">MELFIKKHNLGLLFGLIVFIICLLFSFQQTFSNKKLTKEAKKIMNDYTKELNDACLSINGSNIDSKKKEILSIIDKYWEDVDDDSSFAKKDANHKTKDDIKKEIESVFNKGMVANVSFAQTNVTCDIAYKYKSNCFDIDCFDESTYQSGSNNDSNESSFITIWGTIPEGDIHDSITNVSFKKIKGSWKIIGIQTDDRNNY</sequence>
<proteinExistence type="predicted"/>
<name>A0A1T4W3R1_9FIRM</name>
<keyword evidence="1" id="KW-0812">Transmembrane</keyword>
<dbReference type="RefSeq" id="WP_078767072.1">
    <property type="nucleotide sequence ID" value="NZ_FUXZ01000016.1"/>
</dbReference>
<feature type="transmembrane region" description="Helical" evidence="1">
    <location>
        <begin position="12"/>
        <end position="31"/>
    </location>
</feature>
<protein>
    <submittedName>
        <fullName evidence="2">Uncharacterized protein</fullName>
    </submittedName>
</protein>
<evidence type="ECO:0000256" key="1">
    <source>
        <dbReference type="SAM" id="Phobius"/>
    </source>
</evidence>
<keyword evidence="1" id="KW-1133">Transmembrane helix</keyword>
<reference evidence="2 3" key="1">
    <citation type="submission" date="2017-02" db="EMBL/GenBank/DDBJ databases">
        <authorList>
            <person name="Peterson S.W."/>
        </authorList>
    </citation>
    <scope>NUCLEOTIDE SEQUENCE [LARGE SCALE GENOMIC DNA]</scope>
    <source>
        <strain evidence="2 3">ATCC 35992</strain>
    </source>
</reference>
<dbReference type="Proteomes" id="UP000190814">
    <property type="component" value="Unassembled WGS sequence"/>
</dbReference>
<dbReference type="EMBL" id="FUXZ01000016">
    <property type="protein sequence ID" value="SKA71705.1"/>
    <property type="molecule type" value="Genomic_DNA"/>
</dbReference>
<organism evidence="2 3">
    <name type="scientific">Eubacterium uniforme</name>
    <dbReference type="NCBI Taxonomy" id="39495"/>
    <lineage>
        <taxon>Bacteria</taxon>
        <taxon>Bacillati</taxon>
        <taxon>Bacillota</taxon>
        <taxon>Clostridia</taxon>
        <taxon>Eubacteriales</taxon>
        <taxon>Eubacteriaceae</taxon>
        <taxon>Eubacterium</taxon>
    </lineage>
</organism>
<keyword evidence="1" id="KW-0472">Membrane</keyword>
<dbReference type="AlphaFoldDB" id="A0A1T4W3R1"/>
<accession>A0A1T4W3R1</accession>